<name>A0A7M2X577_9BACT</name>
<dbReference type="AlphaFoldDB" id="A0A7M2X577"/>
<evidence type="ECO:0000313" key="3">
    <source>
        <dbReference type="Proteomes" id="UP000593765"/>
    </source>
</evidence>
<dbReference type="Proteomes" id="UP000593765">
    <property type="component" value="Chromosome"/>
</dbReference>
<proteinExistence type="predicted"/>
<dbReference type="RefSeq" id="WP_206295533.1">
    <property type="nucleotide sequence ID" value="NZ_CP063458.1"/>
</dbReference>
<dbReference type="EMBL" id="CP063458">
    <property type="protein sequence ID" value="QOV92201.1"/>
    <property type="molecule type" value="Genomic_DNA"/>
</dbReference>
<gene>
    <name evidence="2" type="ORF">IPV69_12935</name>
</gene>
<keyword evidence="3" id="KW-1185">Reference proteome</keyword>
<feature type="domain" description="PilZ" evidence="1">
    <location>
        <begin position="26"/>
        <end position="120"/>
    </location>
</feature>
<sequence>MQLTAKMFEQVIKGLKGDPGRGSRELRRQPRVGIRSRHLIFPDLLEDYANDGLMVRIRDLSVAGIGLISPRVLPRGSSFLMKFTTQEYVNVRLYYKVMHCPVIGSGQFNIGAHFERLDHDGDPAQLGDLAILISEKSNPKSTAKKPAA</sequence>
<protein>
    <submittedName>
        <fullName evidence="2">PilZ domain-containing protein</fullName>
    </submittedName>
</protein>
<accession>A0A7M2X577</accession>
<evidence type="ECO:0000259" key="1">
    <source>
        <dbReference type="Pfam" id="PF07238"/>
    </source>
</evidence>
<dbReference type="Pfam" id="PF07238">
    <property type="entry name" value="PilZ"/>
    <property type="match status" value="1"/>
</dbReference>
<dbReference type="InterPro" id="IPR009875">
    <property type="entry name" value="PilZ_domain"/>
</dbReference>
<evidence type="ECO:0000313" key="2">
    <source>
        <dbReference type="EMBL" id="QOV92201.1"/>
    </source>
</evidence>
<reference evidence="2 3" key="1">
    <citation type="submission" date="2020-10" db="EMBL/GenBank/DDBJ databases">
        <title>Wide distribution of Phycisphaera-like planctomycetes from WD2101 soil group in peatlands and genome analysis of the first cultivated representative.</title>
        <authorList>
            <person name="Dedysh S.N."/>
            <person name="Beletsky A.V."/>
            <person name="Ivanova A."/>
            <person name="Kulichevskaya I.S."/>
            <person name="Suzina N.E."/>
            <person name="Philippov D.A."/>
            <person name="Rakitin A.L."/>
            <person name="Mardanov A.V."/>
            <person name="Ravin N.V."/>
        </authorList>
    </citation>
    <scope>NUCLEOTIDE SEQUENCE [LARGE SCALE GENOMIC DNA]</scope>
    <source>
        <strain evidence="2 3">M1803</strain>
    </source>
</reference>
<organism evidence="2 3">
    <name type="scientific">Humisphaera borealis</name>
    <dbReference type="NCBI Taxonomy" id="2807512"/>
    <lineage>
        <taxon>Bacteria</taxon>
        <taxon>Pseudomonadati</taxon>
        <taxon>Planctomycetota</taxon>
        <taxon>Phycisphaerae</taxon>
        <taxon>Tepidisphaerales</taxon>
        <taxon>Tepidisphaeraceae</taxon>
        <taxon>Humisphaera</taxon>
    </lineage>
</organism>
<dbReference type="KEGG" id="hbs:IPV69_12935"/>
<dbReference type="GO" id="GO:0035438">
    <property type="term" value="F:cyclic-di-GMP binding"/>
    <property type="evidence" value="ECO:0007669"/>
    <property type="project" value="InterPro"/>
</dbReference>